<evidence type="ECO:0000256" key="4">
    <source>
        <dbReference type="ARBA" id="ARBA00022884"/>
    </source>
</evidence>
<dbReference type="CDD" id="cd02440">
    <property type="entry name" value="AdoMet_MTases"/>
    <property type="match status" value="1"/>
</dbReference>
<keyword evidence="2 5" id="KW-0808">Transferase</keyword>
<dbReference type="PANTHER" id="PTHR11727">
    <property type="entry name" value="DIMETHYLADENOSINE TRANSFERASE"/>
    <property type="match status" value="1"/>
</dbReference>
<dbReference type="Pfam" id="PF00398">
    <property type="entry name" value="RrnaAD"/>
    <property type="match status" value="1"/>
</dbReference>
<organism evidence="5">
    <name type="scientific">mine drainage metagenome</name>
    <dbReference type="NCBI Taxonomy" id="410659"/>
    <lineage>
        <taxon>unclassified sequences</taxon>
        <taxon>metagenomes</taxon>
        <taxon>ecological metagenomes</taxon>
    </lineage>
</organism>
<evidence type="ECO:0000256" key="3">
    <source>
        <dbReference type="ARBA" id="ARBA00022691"/>
    </source>
</evidence>
<gene>
    <name evidence="5" type="primary">rsmA_10</name>
    <name evidence="5" type="ORF">GALL_265730</name>
</gene>
<dbReference type="SUPFAM" id="SSF53335">
    <property type="entry name" value="S-adenosyl-L-methionine-dependent methyltransferases"/>
    <property type="match status" value="1"/>
</dbReference>
<sequence>MTTRMKEANKQSVNRRAAGYWHFMREFVRNPRQIGAICPSSPFLARRMASLVPQGDGVVLELGPGAGAVTAALLNQGVAARDLVLVERSAALSALLAKRFPGVQLIQGDAMHLSRFDVLRQQPVRAIVSSLPLRSLPRPVVRQILDQVALISDPGTVFIQFSYALRGSYQDLAHGFERDQAHVVWRNLPPARIEAFCFRPRQVQ</sequence>
<name>A0A1J5R684_9ZZZZ</name>
<dbReference type="InterPro" id="IPR029063">
    <property type="entry name" value="SAM-dependent_MTases_sf"/>
</dbReference>
<dbReference type="GO" id="GO:0003723">
    <property type="term" value="F:RNA binding"/>
    <property type="evidence" value="ECO:0007669"/>
    <property type="project" value="UniProtKB-KW"/>
</dbReference>
<dbReference type="InterPro" id="IPR001737">
    <property type="entry name" value="KsgA/Erm"/>
</dbReference>
<dbReference type="GO" id="GO:0052908">
    <property type="term" value="F:16S rRNA (adenine(1518)-N(6)/adenine(1519)-N(6))-dimethyltransferase activity"/>
    <property type="evidence" value="ECO:0007669"/>
    <property type="project" value="UniProtKB-EC"/>
</dbReference>
<evidence type="ECO:0000313" key="5">
    <source>
        <dbReference type="EMBL" id="OIQ91496.1"/>
    </source>
</evidence>
<keyword evidence="4" id="KW-0694">RNA-binding</keyword>
<dbReference type="EMBL" id="MLJW01000257">
    <property type="protein sequence ID" value="OIQ91496.1"/>
    <property type="molecule type" value="Genomic_DNA"/>
</dbReference>
<protein>
    <submittedName>
        <fullName evidence="5">Ribosomal RNA small subunit methyltransferase A</fullName>
        <ecNumber evidence="5">2.1.1.182</ecNumber>
    </submittedName>
</protein>
<comment type="caution">
    <text evidence="5">The sequence shown here is derived from an EMBL/GenBank/DDBJ whole genome shotgun (WGS) entry which is preliminary data.</text>
</comment>
<dbReference type="EC" id="2.1.1.182" evidence="5"/>
<proteinExistence type="predicted"/>
<accession>A0A1J5R684</accession>
<evidence type="ECO:0000256" key="2">
    <source>
        <dbReference type="ARBA" id="ARBA00022679"/>
    </source>
</evidence>
<reference evidence="5" key="1">
    <citation type="submission" date="2016-10" db="EMBL/GenBank/DDBJ databases">
        <title>Sequence of Gallionella enrichment culture.</title>
        <authorList>
            <person name="Poehlein A."/>
            <person name="Muehling M."/>
            <person name="Daniel R."/>
        </authorList>
    </citation>
    <scope>NUCLEOTIDE SEQUENCE</scope>
</reference>
<keyword evidence="3" id="KW-0949">S-adenosyl-L-methionine</keyword>
<keyword evidence="1 5" id="KW-0489">Methyltransferase</keyword>
<evidence type="ECO:0000256" key="1">
    <source>
        <dbReference type="ARBA" id="ARBA00022603"/>
    </source>
</evidence>
<dbReference type="Gene3D" id="3.40.50.150">
    <property type="entry name" value="Vaccinia Virus protein VP39"/>
    <property type="match status" value="1"/>
</dbReference>
<dbReference type="PANTHER" id="PTHR11727:SF14">
    <property type="entry name" value="BLL8166 PROTEIN"/>
    <property type="match status" value="1"/>
</dbReference>
<dbReference type="AlphaFoldDB" id="A0A1J5R684"/>